<dbReference type="Gene3D" id="3.10.560.10">
    <property type="entry name" value="Outer membrane lipoprotein wza domain like"/>
    <property type="match status" value="1"/>
</dbReference>
<feature type="signal peptide" evidence="2">
    <location>
        <begin position="1"/>
        <end position="26"/>
    </location>
</feature>
<feature type="domain" description="Soluble ligand binding" evidence="4">
    <location>
        <begin position="138"/>
        <end position="189"/>
    </location>
</feature>
<evidence type="ECO:0000259" key="3">
    <source>
        <dbReference type="Pfam" id="PF02563"/>
    </source>
</evidence>
<reference evidence="5 6" key="1">
    <citation type="submission" date="2016-07" db="EMBL/GenBank/DDBJ databases">
        <title>Complete genome sequence of Altererythrobacter namhicola JCM 16345T, containing esterase-encoding genes.</title>
        <authorList>
            <person name="Cheng H."/>
            <person name="Wu Y.-H."/>
            <person name="Jian S.-L."/>
            <person name="Huo Y.-Y."/>
            <person name="Wang C.-S."/>
            <person name="Xu X.-W."/>
        </authorList>
    </citation>
    <scope>NUCLEOTIDE SEQUENCE [LARGE SCALE GENOMIC DNA]</scope>
    <source>
        <strain evidence="5 6">JCM 16345</strain>
    </source>
</reference>
<dbReference type="PROSITE" id="PS51257">
    <property type="entry name" value="PROKAR_LIPOPROTEIN"/>
    <property type="match status" value="1"/>
</dbReference>
<keyword evidence="6" id="KW-1185">Reference proteome</keyword>
<dbReference type="KEGG" id="anh:A6F65_00823"/>
<dbReference type="Proteomes" id="UP000092698">
    <property type="component" value="Chromosome"/>
</dbReference>
<keyword evidence="1 2" id="KW-0732">Signal</keyword>
<dbReference type="Pfam" id="PF02563">
    <property type="entry name" value="Poly_export"/>
    <property type="match status" value="1"/>
</dbReference>
<name>A0A1C7D741_9SPHN</name>
<organism evidence="5 6">
    <name type="scientific">Paraurantiacibacter namhicola</name>
    <dbReference type="NCBI Taxonomy" id="645517"/>
    <lineage>
        <taxon>Bacteria</taxon>
        <taxon>Pseudomonadati</taxon>
        <taxon>Pseudomonadota</taxon>
        <taxon>Alphaproteobacteria</taxon>
        <taxon>Sphingomonadales</taxon>
        <taxon>Erythrobacteraceae</taxon>
        <taxon>Paraurantiacibacter</taxon>
    </lineage>
</organism>
<sequence length="241" mass="25023">MFRNTGNAMRGALVAGAAALLLGACAKGTPEVQSGPVASALPAGVAASDFSATAPDSPQYAVQPRDVLSINVRGEPGLSLAQVRVGEDGSFMAPGVGLVYASGRTPAQIAGTIEDVLRRTYLRDPSVAVNVLETGPRMITVEGAVTQPGMFPITPETTLLGAVAMGRGPSEYAKLDQVVIFREVDGQPMAARFDLSQIRSGQMVDPIVLPGDKVVIGESGSAKTFQRILEALPVLYVFNAI</sequence>
<dbReference type="STRING" id="645517.A6F65_00823"/>
<proteinExistence type="predicted"/>
<evidence type="ECO:0000313" key="6">
    <source>
        <dbReference type="Proteomes" id="UP000092698"/>
    </source>
</evidence>
<dbReference type="RefSeq" id="WP_083989197.1">
    <property type="nucleotide sequence ID" value="NZ_CP016545.1"/>
</dbReference>
<dbReference type="GO" id="GO:0015159">
    <property type="term" value="F:polysaccharide transmembrane transporter activity"/>
    <property type="evidence" value="ECO:0007669"/>
    <property type="project" value="InterPro"/>
</dbReference>
<dbReference type="PATRIC" id="fig|645517.4.peg.823"/>
<dbReference type="InterPro" id="IPR019554">
    <property type="entry name" value="Soluble_ligand-bd"/>
</dbReference>
<gene>
    <name evidence="5" type="ORF">A6F65_00823</name>
</gene>
<protein>
    <submittedName>
        <fullName evidence="5">Polysaccharide biosynthesis/export protein</fullName>
    </submittedName>
</protein>
<dbReference type="Gene3D" id="3.30.1950.10">
    <property type="entry name" value="wza like domain"/>
    <property type="match status" value="1"/>
</dbReference>
<feature type="domain" description="Polysaccharide export protein N-terminal" evidence="3">
    <location>
        <begin position="55"/>
        <end position="131"/>
    </location>
</feature>
<accession>A0A1C7D741</accession>
<dbReference type="AlphaFoldDB" id="A0A1C7D741"/>
<evidence type="ECO:0000256" key="1">
    <source>
        <dbReference type="ARBA" id="ARBA00022729"/>
    </source>
</evidence>
<dbReference type="EMBL" id="CP016545">
    <property type="protein sequence ID" value="ANU07141.1"/>
    <property type="molecule type" value="Genomic_DNA"/>
</dbReference>
<dbReference type="InterPro" id="IPR049712">
    <property type="entry name" value="Poly_export"/>
</dbReference>
<dbReference type="OrthoDB" id="8410640at2"/>
<dbReference type="PANTHER" id="PTHR33619:SF3">
    <property type="entry name" value="POLYSACCHARIDE EXPORT PROTEIN GFCE-RELATED"/>
    <property type="match status" value="1"/>
</dbReference>
<evidence type="ECO:0000259" key="4">
    <source>
        <dbReference type="Pfam" id="PF10531"/>
    </source>
</evidence>
<dbReference type="Pfam" id="PF10531">
    <property type="entry name" value="SLBB"/>
    <property type="match status" value="1"/>
</dbReference>
<evidence type="ECO:0000256" key="2">
    <source>
        <dbReference type="SAM" id="SignalP"/>
    </source>
</evidence>
<dbReference type="InterPro" id="IPR003715">
    <property type="entry name" value="Poly_export_N"/>
</dbReference>
<feature type="chain" id="PRO_5008884376" evidence="2">
    <location>
        <begin position="27"/>
        <end position="241"/>
    </location>
</feature>
<dbReference type="PANTHER" id="PTHR33619">
    <property type="entry name" value="POLYSACCHARIDE EXPORT PROTEIN GFCE-RELATED"/>
    <property type="match status" value="1"/>
</dbReference>
<evidence type="ECO:0000313" key="5">
    <source>
        <dbReference type="EMBL" id="ANU07141.1"/>
    </source>
</evidence>